<dbReference type="AlphaFoldDB" id="A0A1T1ASB2"/>
<dbReference type="InterPro" id="IPR023404">
    <property type="entry name" value="rSAM_horseshoe"/>
</dbReference>
<keyword evidence="2" id="KW-0949">S-adenosyl-L-methionine</keyword>
<name>A0A1T1ASB2_RHOFE</name>
<keyword evidence="9" id="KW-1185">Reference proteome</keyword>
<dbReference type="GO" id="GO:0005829">
    <property type="term" value="C:cytosol"/>
    <property type="evidence" value="ECO:0007669"/>
    <property type="project" value="TreeGrafter"/>
</dbReference>
<dbReference type="Gene3D" id="3.80.30.20">
    <property type="entry name" value="tm_1862 like domain"/>
    <property type="match status" value="1"/>
</dbReference>
<sequence length="551" mass="60953">MFKAGAAPRIVLATLNARYIHASLGLRYLLANLDQHGGPGLRALTQLREYTISRPAQEVVADLLATLGETNGAVQIIGFGVYIWNVTQTLAVLHLLKAARPDIKVVLGGPEVSHETTQQPITTLADFVITGWGDVSFAKLCRALIHGPQPLMKIIAGEQPNLADINLPYGEYSETDLAHRLLYVEASRGCPFKCEFCLSSLDKTAWAFELDRVLAALEVLYQRGARNFKFVDRTFNLKVEHSVRILQFFLDHLPAAGAPANEQLFLHFEVIPDHLPERLKAMLRQFPPGVLQLEVGVQSFNAEVQHTISRRQDNAASEANLRWLLTHSHAHLHADLIFGLPGETLYSFADGFDRLLAIGPHEIQLGVLKRLRGAPVARHSDEHGMVYDPEPPYTVLHTGVVDASTVQRFTRLVRYWDLLANSGRFAQTLVLLLQTPPAADVIGALGGTEAEQAAAQTSPFWRFWLLSDWLWQRLGSTHKLTPELLVDTLFAYLSQSLPPESVRQALLADYLGSGARANPQVLQGLLPRQAPAAAKAARTLAARQERHQTQS</sequence>
<dbReference type="SUPFAM" id="SSF102114">
    <property type="entry name" value="Radical SAM enzymes"/>
    <property type="match status" value="1"/>
</dbReference>
<keyword evidence="3" id="KW-0479">Metal-binding</keyword>
<dbReference type="Proteomes" id="UP000190750">
    <property type="component" value="Unassembled WGS sequence"/>
</dbReference>
<dbReference type="PANTHER" id="PTHR43409:SF16">
    <property type="entry name" value="SLR0320 PROTEIN"/>
    <property type="match status" value="1"/>
</dbReference>
<dbReference type="GO" id="GO:0031419">
    <property type="term" value="F:cobalamin binding"/>
    <property type="evidence" value="ECO:0007669"/>
    <property type="project" value="InterPro"/>
</dbReference>
<dbReference type="Pfam" id="PF02310">
    <property type="entry name" value="B12-binding"/>
    <property type="match status" value="1"/>
</dbReference>
<evidence type="ECO:0000259" key="6">
    <source>
        <dbReference type="PROSITE" id="PS51332"/>
    </source>
</evidence>
<dbReference type="InterPro" id="IPR058240">
    <property type="entry name" value="rSAM_sf"/>
</dbReference>
<dbReference type="Gene3D" id="3.40.50.280">
    <property type="entry name" value="Cobalamin-binding domain"/>
    <property type="match status" value="1"/>
</dbReference>
<dbReference type="SFLD" id="SFLDS00029">
    <property type="entry name" value="Radical_SAM"/>
    <property type="match status" value="1"/>
</dbReference>
<dbReference type="Pfam" id="PF04055">
    <property type="entry name" value="Radical_SAM"/>
    <property type="match status" value="1"/>
</dbReference>
<dbReference type="InterPro" id="IPR006158">
    <property type="entry name" value="Cobalamin-bd"/>
</dbReference>
<organism evidence="8 9">
    <name type="scientific">Rhodoferax fermentans</name>
    <dbReference type="NCBI Taxonomy" id="28066"/>
    <lineage>
        <taxon>Bacteria</taxon>
        <taxon>Pseudomonadati</taxon>
        <taxon>Pseudomonadota</taxon>
        <taxon>Betaproteobacteria</taxon>
        <taxon>Burkholderiales</taxon>
        <taxon>Comamonadaceae</taxon>
        <taxon>Rhodoferax</taxon>
    </lineage>
</organism>
<feature type="domain" description="B12-binding" evidence="6">
    <location>
        <begin position="8"/>
        <end position="151"/>
    </location>
</feature>
<dbReference type="CDD" id="cd01335">
    <property type="entry name" value="Radical_SAM"/>
    <property type="match status" value="1"/>
</dbReference>
<dbReference type="GO" id="GO:0003824">
    <property type="term" value="F:catalytic activity"/>
    <property type="evidence" value="ECO:0007669"/>
    <property type="project" value="InterPro"/>
</dbReference>
<feature type="domain" description="Radical SAM core" evidence="7">
    <location>
        <begin position="176"/>
        <end position="408"/>
    </location>
</feature>
<dbReference type="SMART" id="SM00729">
    <property type="entry name" value="Elp3"/>
    <property type="match status" value="1"/>
</dbReference>
<reference evidence="8 9" key="1">
    <citation type="submission" date="2017-01" db="EMBL/GenBank/DDBJ databases">
        <title>Genome sequencing of Rhodoferax fermentans JCM 7819.</title>
        <authorList>
            <person name="Kim Y.J."/>
            <person name="Farh M.E.-A."/>
            <person name="Yang D.-C."/>
        </authorList>
    </citation>
    <scope>NUCLEOTIDE SEQUENCE [LARGE SCALE GENOMIC DNA]</scope>
    <source>
        <strain evidence="8 9">JCM 7819</strain>
    </source>
</reference>
<dbReference type="GO" id="GO:0051536">
    <property type="term" value="F:iron-sulfur cluster binding"/>
    <property type="evidence" value="ECO:0007669"/>
    <property type="project" value="UniProtKB-KW"/>
</dbReference>
<evidence type="ECO:0000256" key="5">
    <source>
        <dbReference type="ARBA" id="ARBA00023014"/>
    </source>
</evidence>
<evidence type="ECO:0000256" key="4">
    <source>
        <dbReference type="ARBA" id="ARBA00023004"/>
    </source>
</evidence>
<proteinExistence type="predicted"/>
<evidence type="ECO:0000256" key="3">
    <source>
        <dbReference type="ARBA" id="ARBA00022723"/>
    </source>
</evidence>
<evidence type="ECO:0000256" key="2">
    <source>
        <dbReference type="ARBA" id="ARBA00022691"/>
    </source>
</evidence>
<dbReference type="RefSeq" id="WP_078364807.1">
    <property type="nucleotide sequence ID" value="NZ_MTJN01000002.1"/>
</dbReference>
<dbReference type="OrthoDB" id="9801424at2"/>
<dbReference type="SFLD" id="SFLDG01082">
    <property type="entry name" value="B12-binding_domain_containing"/>
    <property type="match status" value="1"/>
</dbReference>
<dbReference type="GO" id="GO:0046872">
    <property type="term" value="F:metal ion binding"/>
    <property type="evidence" value="ECO:0007669"/>
    <property type="project" value="UniProtKB-KW"/>
</dbReference>
<evidence type="ECO:0000313" key="9">
    <source>
        <dbReference type="Proteomes" id="UP000190750"/>
    </source>
</evidence>
<dbReference type="InterPro" id="IPR006638">
    <property type="entry name" value="Elp3/MiaA/NifB-like_rSAM"/>
</dbReference>
<keyword evidence="5" id="KW-0411">Iron-sulfur</keyword>
<comment type="caution">
    <text evidence="8">The sequence shown here is derived from an EMBL/GenBank/DDBJ whole genome shotgun (WGS) entry which is preliminary data.</text>
</comment>
<evidence type="ECO:0000259" key="7">
    <source>
        <dbReference type="PROSITE" id="PS51918"/>
    </source>
</evidence>
<dbReference type="InterPro" id="IPR051198">
    <property type="entry name" value="BchE-like"/>
</dbReference>
<evidence type="ECO:0000256" key="1">
    <source>
        <dbReference type="ARBA" id="ARBA00001966"/>
    </source>
</evidence>
<keyword evidence="4" id="KW-0408">Iron</keyword>
<dbReference type="InterPro" id="IPR007197">
    <property type="entry name" value="rSAM"/>
</dbReference>
<accession>A0A1T1ASB2</accession>
<dbReference type="EMBL" id="MTJN01000002">
    <property type="protein sequence ID" value="OOV06980.1"/>
    <property type="molecule type" value="Genomic_DNA"/>
</dbReference>
<comment type="cofactor">
    <cofactor evidence="1">
        <name>[4Fe-4S] cluster</name>
        <dbReference type="ChEBI" id="CHEBI:49883"/>
    </cofactor>
</comment>
<evidence type="ECO:0000313" key="8">
    <source>
        <dbReference type="EMBL" id="OOV06980.1"/>
    </source>
</evidence>
<dbReference type="PROSITE" id="PS51332">
    <property type="entry name" value="B12_BINDING"/>
    <property type="match status" value="1"/>
</dbReference>
<dbReference type="Pfam" id="PF13311">
    <property type="entry name" value="DUF4080"/>
    <property type="match status" value="1"/>
</dbReference>
<dbReference type="PANTHER" id="PTHR43409">
    <property type="entry name" value="ANAEROBIC MAGNESIUM-PROTOPORPHYRIN IX MONOMETHYL ESTER CYCLASE-RELATED"/>
    <property type="match status" value="1"/>
</dbReference>
<dbReference type="InterPro" id="IPR025288">
    <property type="entry name" value="DUF4080"/>
</dbReference>
<dbReference type="PROSITE" id="PS51918">
    <property type="entry name" value="RADICAL_SAM"/>
    <property type="match status" value="1"/>
</dbReference>
<protein>
    <submittedName>
        <fullName evidence="8">B12-binding domain-containing radical SAM protein</fullName>
    </submittedName>
</protein>
<gene>
    <name evidence="8" type="ORF">RF819_09815</name>
</gene>
<dbReference type="STRING" id="28066.RF819_09815"/>